<gene>
    <name evidence="7" type="ORF">EKE94_14945</name>
</gene>
<evidence type="ECO:0000313" key="7">
    <source>
        <dbReference type="EMBL" id="RVV97306.1"/>
    </source>
</evidence>
<dbReference type="RefSeq" id="WP_127907431.1">
    <property type="nucleotide sequence ID" value="NZ_RQXX01000005.1"/>
</dbReference>
<evidence type="ECO:0000256" key="4">
    <source>
        <dbReference type="ARBA" id="ARBA00022801"/>
    </source>
</evidence>
<comment type="caution">
    <text evidence="7">The sequence shown here is derived from an EMBL/GenBank/DDBJ whole genome shotgun (WGS) entry which is preliminary data.</text>
</comment>
<dbReference type="EMBL" id="RQXX01000005">
    <property type="protein sequence ID" value="RVV97306.1"/>
    <property type="molecule type" value="Genomic_DNA"/>
</dbReference>
<dbReference type="Pfam" id="PF00753">
    <property type="entry name" value="Lactamase_B"/>
    <property type="match status" value="1"/>
</dbReference>
<evidence type="ECO:0000259" key="6">
    <source>
        <dbReference type="SMART" id="SM00849"/>
    </source>
</evidence>
<dbReference type="SMART" id="SM00849">
    <property type="entry name" value="Lactamase_B"/>
    <property type="match status" value="1"/>
</dbReference>
<evidence type="ECO:0000256" key="3">
    <source>
        <dbReference type="ARBA" id="ARBA00022723"/>
    </source>
</evidence>
<dbReference type="Proteomes" id="UP000285908">
    <property type="component" value="Unassembled WGS sequence"/>
</dbReference>
<dbReference type="OrthoDB" id="9773738at2"/>
<evidence type="ECO:0000256" key="5">
    <source>
        <dbReference type="ARBA" id="ARBA00022833"/>
    </source>
</evidence>
<dbReference type="GO" id="GO:0016787">
    <property type="term" value="F:hydrolase activity"/>
    <property type="evidence" value="ECO:0007669"/>
    <property type="project" value="UniProtKB-KW"/>
</dbReference>
<dbReference type="AlphaFoldDB" id="A0A438AF21"/>
<dbReference type="GO" id="GO:0046872">
    <property type="term" value="F:metal ion binding"/>
    <property type="evidence" value="ECO:0007669"/>
    <property type="project" value="UniProtKB-KW"/>
</dbReference>
<keyword evidence="4 7" id="KW-0378">Hydrolase</keyword>
<dbReference type="Gene3D" id="3.60.15.10">
    <property type="entry name" value="Ribonuclease Z/Hydroxyacylglutathione hydrolase-like"/>
    <property type="match status" value="1"/>
</dbReference>
<accession>A0A438AF21</accession>
<keyword evidence="3" id="KW-0479">Metal-binding</keyword>
<protein>
    <submittedName>
        <fullName evidence="7">MBL fold metallo-hydrolase</fullName>
    </submittedName>
</protein>
<evidence type="ECO:0000256" key="1">
    <source>
        <dbReference type="ARBA" id="ARBA00001947"/>
    </source>
</evidence>
<dbReference type="PANTHER" id="PTHR42978">
    <property type="entry name" value="QUORUM-QUENCHING LACTONASE YTNP-RELATED-RELATED"/>
    <property type="match status" value="1"/>
</dbReference>
<sequence length="261" mass="28097">MLRVTHLSVGSCRVRAFAAGLPDRGRVDLPALVTLIDLDSLTILFDCGYGPAFFDATRRFPARAYRLATPVTLRAEERLAAQLPRRPDLILLSHMHGDHVAGLMDLPRDIPVRASGAAIAHLRGLTSAVGATLAACPLPMRDAVLARDPQPLEEAPALATGLPGFPDGRDILGTGEVIAIPLPGHGVGQTGLWLPAARTFLIADAAYSRSALRDGRLPPRPVLSRLGDARAYRDTFARLQALMRARPEITLVPSHCREVLR</sequence>
<comment type="similarity">
    <text evidence="2">Belongs to the metallo-beta-lactamase superfamily.</text>
</comment>
<organism evidence="7 8">
    <name type="scientific">Mesobaculum littorinae</name>
    <dbReference type="NCBI Taxonomy" id="2486419"/>
    <lineage>
        <taxon>Bacteria</taxon>
        <taxon>Pseudomonadati</taxon>
        <taxon>Pseudomonadota</taxon>
        <taxon>Alphaproteobacteria</taxon>
        <taxon>Rhodobacterales</taxon>
        <taxon>Roseobacteraceae</taxon>
        <taxon>Mesobaculum</taxon>
    </lineage>
</organism>
<feature type="domain" description="Metallo-beta-lactamase" evidence="6">
    <location>
        <begin position="30"/>
        <end position="255"/>
    </location>
</feature>
<proteinExistence type="inferred from homology"/>
<comment type="cofactor">
    <cofactor evidence="1">
        <name>Zn(2+)</name>
        <dbReference type="ChEBI" id="CHEBI:29105"/>
    </cofactor>
</comment>
<dbReference type="InterPro" id="IPR051013">
    <property type="entry name" value="MBL_superfamily_lactonases"/>
</dbReference>
<keyword evidence="5" id="KW-0862">Zinc</keyword>
<keyword evidence="8" id="KW-1185">Reference proteome</keyword>
<dbReference type="InterPro" id="IPR001279">
    <property type="entry name" value="Metallo-B-lactamas"/>
</dbReference>
<dbReference type="SUPFAM" id="SSF56281">
    <property type="entry name" value="Metallo-hydrolase/oxidoreductase"/>
    <property type="match status" value="1"/>
</dbReference>
<name>A0A438AF21_9RHOB</name>
<reference evidence="7 8" key="1">
    <citation type="submission" date="2018-11" db="EMBL/GenBank/DDBJ databases">
        <title>Mesobaculum littorinae gen. nov., sp. nov., isolated from Littorina scabra that represents a novel genus of the order Rhodobacteraceae.</title>
        <authorList>
            <person name="Li F."/>
        </authorList>
    </citation>
    <scope>NUCLEOTIDE SEQUENCE [LARGE SCALE GENOMIC DNA]</scope>
    <source>
        <strain evidence="7 8">M0103</strain>
    </source>
</reference>
<dbReference type="PANTHER" id="PTHR42978:SF2">
    <property type="entry name" value="102 KBASES UNSTABLE REGION: FROM 1 TO 119443"/>
    <property type="match status" value="1"/>
</dbReference>
<evidence type="ECO:0000313" key="8">
    <source>
        <dbReference type="Proteomes" id="UP000285908"/>
    </source>
</evidence>
<evidence type="ECO:0000256" key="2">
    <source>
        <dbReference type="ARBA" id="ARBA00007749"/>
    </source>
</evidence>
<dbReference type="InterPro" id="IPR036866">
    <property type="entry name" value="RibonucZ/Hydroxyglut_hydro"/>
</dbReference>